<feature type="compositionally biased region" description="Basic and acidic residues" evidence="1">
    <location>
        <begin position="587"/>
        <end position="600"/>
    </location>
</feature>
<evidence type="ECO:0000259" key="2">
    <source>
        <dbReference type="Pfam" id="PF03184"/>
    </source>
</evidence>
<name>A0A8J2S135_9CRUS</name>
<feature type="compositionally biased region" description="Polar residues" evidence="1">
    <location>
        <begin position="545"/>
        <end position="554"/>
    </location>
</feature>
<dbReference type="PANTHER" id="PTHR19303:SF71">
    <property type="entry name" value="ZINC FINGER PHD-TYPE DOMAIN-CONTAINING PROTEIN"/>
    <property type="match status" value="1"/>
</dbReference>
<dbReference type="Proteomes" id="UP000789390">
    <property type="component" value="Unassembled WGS sequence"/>
</dbReference>
<feature type="compositionally biased region" description="Basic and acidic residues" evidence="1">
    <location>
        <begin position="794"/>
        <end position="810"/>
    </location>
</feature>
<accession>A0A8J2S135</accession>
<feature type="region of interest" description="Disordered" evidence="1">
    <location>
        <begin position="620"/>
        <end position="664"/>
    </location>
</feature>
<feature type="compositionally biased region" description="Basic and acidic residues" evidence="1">
    <location>
        <begin position="631"/>
        <end position="643"/>
    </location>
</feature>
<dbReference type="GO" id="GO:0005634">
    <property type="term" value="C:nucleus"/>
    <property type="evidence" value="ECO:0007669"/>
    <property type="project" value="TreeGrafter"/>
</dbReference>
<keyword evidence="4" id="KW-1185">Reference proteome</keyword>
<evidence type="ECO:0000313" key="4">
    <source>
        <dbReference type="Proteomes" id="UP000789390"/>
    </source>
</evidence>
<reference evidence="3" key="1">
    <citation type="submission" date="2021-11" db="EMBL/GenBank/DDBJ databases">
        <authorList>
            <person name="Schell T."/>
        </authorList>
    </citation>
    <scope>NUCLEOTIDE SEQUENCE</scope>
    <source>
        <strain evidence="3">M5</strain>
    </source>
</reference>
<feature type="compositionally biased region" description="Polar residues" evidence="1">
    <location>
        <begin position="644"/>
        <end position="661"/>
    </location>
</feature>
<dbReference type="PANTHER" id="PTHR19303">
    <property type="entry name" value="TRANSPOSON"/>
    <property type="match status" value="1"/>
</dbReference>
<comment type="caution">
    <text evidence="3">The sequence shown here is derived from an EMBL/GenBank/DDBJ whole genome shotgun (WGS) entry which is preliminary data.</text>
</comment>
<dbReference type="AlphaFoldDB" id="A0A8J2S135"/>
<evidence type="ECO:0000256" key="1">
    <source>
        <dbReference type="SAM" id="MobiDB-lite"/>
    </source>
</evidence>
<dbReference type="OrthoDB" id="6377204at2759"/>
<feature type="compositionally biased region" description="Low complexity" evidence="1">
    <location>
        <begin position="814"/>
        <end position="826"/>
    </location>
</feature>
<dbReference type="EMBL" id="CAKKLH010000328">
    <property type="protein sequence ID" value="CAH0112602.1"/>
    <property type="molecule type" value="Genomic_DNA"/>
</dbReference>
<feature type="region of interest" description="Disordered" evidence="1">
    <location>
        <begin position="540"/>
        <end position="600"/>
    </location>
</feature>
<dbReference type="InterPro" id="IPR036397">
    <property type="entry name" value="RNaseH_sf"/>
</dbReference>
<proteinExistence type="predicted"/>
<evidence type="ECO:0000313" key="3">
    <source>
        <dbReference type="EMBL" id="CAH0112602.1"/>
    </source>
</evidence>
<dbReference type="Gene3D" id="3.30.420.10">
    <property type="entry name" value="Ribonuclease H-like superfamily/Ribonuclease H"/>
    <property type="match status" value="1"/>
</dbReference>
<dbReference type="InterPro" id="IPR004875">
    <property type="entry name" value="DDE_SF_endonuclease_dom"/>
</dbReference>
<feature type="domain" description="DDE-1" evidence="2">
    <location>
        <begin position="290"/>
        <end position="443"/>
    </location>
</feature>
<sequence length="826" mass="93796">MTEPNEQSRSVSEEEIYFVTLNRHFGSYYIFWYFDETRGRFWSSETAEFFVCEVLPLWDSSASLHFSRCLEHIKELDWFLHHLTRTLKKHWMTFSLANVALEKTAKNHGLSKTTLARYAKLHKGCGLLSPLQVKSPQFHLQILSSEMERELSEYLLTCSLFNHGLTTIDTQKIAFSYAVANSLKTPANWHINGMASKDWLYGFMKRNQNLSIRKPESTSQARACGFNKPVVSAFYDKLFNVQAQYQFSADRVFNGDETSDTTVMPSPNVIAKKGAKQVQQTVSAERGENVTMLAFISADGKSIPPVFIFPRKKLKPEMYDCGPVRCLGLCHQSGWMTGENIFKSLQHFKMHVNCSKEKPVLLTMDNHTSHLDYRAVQFAKENGIVLLTFPPHCSHALQPLDVCVFGPFKSYLSKSHNEWLRLNPGKRITIKEVAKLSKQPFIESMTPKNIISAFECTGIFPFDRNKISEDRYAPSTVTDRPAPISIDIVSIDPAINPPVGQQVSHGEYESYPEVDLCQATEEHFPLNIAEDQIAEEHITEEETTLQQSVPTKTHVSPADVRPYPRVSQDATSRKNKRSGRSRVLTDTPEKEQIEAEHNKKIEKESQRLKICLLKESQVNNKKNTSQIKPAATEKRANKRKEPQQDNTSNKENVTHVNNNCDESPVACKTRSGRVSRHINQTNSAEGTEEITLLVRRKGKTLQQYIQQWFLSTKLKLNVTSTDFEVDDNGIKCTKYSNRPFKVTVDSSGGWKISSYMTHLRTAHKMPDEVGVADNTGNTNNGRNESNDDNAANEDDNRNGEPPRKNPRLEESDFSQSTPTMSQSTST</sequence>
<gene>
    <name evidence="3" type="ORF">DGAL_LOCUS16337</name>
</gene>
<dbReference type="Pfam" id="PF03184">
    <property type="entry name" value="DDE_1"/>
    <property type="match status" value="1"/>
</dbReference>
<protein>
    <recommendedName>
        <fullName evidence="2">DDE-1 domain-containing protein</fullName>
    </recommendedName>
</protein>
<organism evidence="3 4">
    <name type="scientific">Daphnia galeata</name>
    <dbReference type="NCBI Taxonomy" id="27404"/>
    <lineage>
        <taxon>Eukaryota</taxon>
        <taxon>Metazoa</taxon>
        <taxon>Ecdysozoa</taxon>
        <taxon>Arthropoda</taxon>
        <taxon>Crustacea</taxon>
        <taxon>Branchiopoda</taxon>
        <taxon>Diplostraca</taxon>
        <taxon>Cladocera</taxon>
        <taxon>Anomopoda</taxon>
        <taxon>Daphniidae</taxon>
        <taxon>Daphnia</taxon>
    </lineage>
</organism>
<dbReference type="GO" id="GO:0003677">
    <property type="term" value="F:DNA binding"/>
    <property type="evidence" value="ECO:0007669"/>
    <property type="project" value="TreeGrafter"/>
</dbReference>
<feature type="region of interest" description="Disordered" evidence="1">
    <location>
        <begin position="764"/>
        <end position="826"/>
    </location>
</feature>
<dbReference type="InterPro" id="IPR050863">
    <property type="entry name" value="CenT-Element_Derived"/>
</dbReference>